<dbReference type="Gene3D" id="1.10.150.50">
    <property type="entry name" value="Transcription Factor, Ets-1"/>
    <property type="match status" value="5"/>
</dbReference>
<dbReference type="InterPro" id="IPR050897">
    <property type="entry name" value="SMAUG/VTS1_RNA-bind"/>
</dbReference>
<evidence type="ECO:0000256" key="3">
    <source>
        <dbReference type="ARBA" id="ARBA00022884"/>
    </source>
</evidence>
<gene>
    <name evidence="6" type="ORF">AMORRO_LOCUS5924</name>
</gene>
<dbReference type="Pfam" id="PF07647">
    <property type="entry name" value="SAM_2"/>
    <property type="match status" value="2"/>
</dbReference>
<evidence type="ECO:0000259" key="5">
    <source>
        <dbReference type="PROSITE" id="PS50105"/>
    </source>
</evidence>
<dbReference type="PANTHER" id="PTHR12515">
    <property type="entry name" value="STERILE ALPHA MOTIF DOMAIN CONTAINING PROTEIN 4-RELATED"/>
    <property type="match status" value="1"/>
</dbReference>
<dbReference type="SUPFAM" id="SSF47769">
    <property type="entry name" value="SAM/Pointed domain"/>
    <property type="match status" value="4"/>
</dbReference>
<name>A0A9N9BCL5_9GLOM</name>
<feature type="domain" description="SAM" evidence="5">
    <location>
        <begin position="263"/>
        <end position="321"/>
    </location>
</feature>
<keyword evidence="2" id="KW-0963">Cytoplasm</keyword>
<feature type="region of interest" description="Disordered" evidence="4">
    <location>
        <begin position="323"/>
        <end position="342"/>
    </location>
</feature>
<evidence type="ECO:0000256" key="1">
    <source>
        <dbReference type="ARBA" id="ARBA00004496"/>
    </source>
</evidence>
<dbReference type="AlphaFoldDB" id="A0A9N9BCL5"/>
<dbReference type="CDD" id="cd09487">
    <property type="entry name" value="SAM_superfamily"/>
    <property type="match status" value="1"/>
</dbReference>
<organism evidence="6 7">
    <name type="scientific">Acaulospora morrowiae</name>
    <dbReference type="NCBI Taxonomy" id="94023"/>
    <lineage>
        <taxon>Eukaryota</taxon>
        <taxon>Fungi</taxon>
        <taxon>Fungi incertae sedis</taxon>
        <taxon>Mucoromycota</taxon>
        <taxon>Glomeromycotina</taxon>
        <taxon>Glomeromycetes</taxon>
        <taxon>Diversisporales</taxon>
        <taxon>Acaulosporaceae</taxon>
        <taxon>Acaulospora</taxon>
    </lineage>
</organism>
<evidence type="ECO:0000313" key="6">
    <source>
        <dbReference type="EMBL" id="CAG8558910.1"/>
    </source>
</evidence>
<protein>
    <submittedName>
        <fullName evidence="6">3996_t:CDS:1</fullName>
    </submittedName>
</protein>
<evidence type="ECO:0000256" key="2">
    <source>
        <dbReference type="ARBA" id="ARBA00022490"/>
    </source>
</evidence>
<comment type="caution">
    <text evidence="6">The sequence shown here is derived from an EMBL/GenBank/DDBJ whole genome shotgun (WGS) entry which is preliminary data.</text>
</comment>
<accession>A0A9N9BCL5</accession>
<dbReference type="GO" id="GO:0000289">
    <property type="term" value="P:nuclear-transcribed mRNA poly(A) tail shortening"/>
    <property type="evidence" value="ECO:0007669"/>
    <property type="project" value="TreeGrafter"/>
</dbReference>
<dbReference type="EMBL" id="CAJVPV010003751">
    <property type="protein sequence ID" value="CAG8558910.1"/>
    <property type="molecule type" value="Genomic_DNA"/>
</dbReference>
<dbReference type="SMART" id="SM00454">
    <property type="entry name" value="SAM"/>
    <property type="match status" value="4"/>
</dbReference>
<dbReference type="PANTHER" id="PTHR12515:SF5">
    <property type="entry name" value="PROTEIN SMAUG"/>
    <property type="match status" value="1"/>
</dbReference>
<dbReference type="OrthoDB" id="2155283at2759"/>
<dbReference type="InterPro" id="IPR013761">
    <property type="entry name" value="SAM/pointed_sf"/>
</dbReference>
<evidence type="ECO:0000313" key="7">
    <source>
        <dbReference type="Proteomes" id="UP000789342"/>
    </source>
</evidence>
<proteinExistence type="predicted"/>
<dbReference type="GO" id="GO:0000932">
    <property type="term" value="C:P-body"/>
    <property type="evidence" value="ECO:0007669"/>
    <property type="project" value="TreeGrafter"/>
</dbReference>
<keyword evidence="3" id="KW-0694">RNA-binding</keyword>
<comment type="subcellular location">
    <subcellularLocation>
        <location evidence="1">Cytoplasm</location>
    </subcellularLocation>
</comment>
<sequence>MTSLLWSTLGAKTFLKSNTKYSNLAINIFTRKIHSTKVFVTPSSFSKCIPKNVAIRVPVPYFKRGLATITNIDSENINHGLATSVSTNDTNNNKAVQPESIEKSVEAEEIIKKKRDYYFENYRDKTNFELLEDFPAWLEGLGMKAVAPLFEGEDWLDISRGSESIISVEAVDNAGFDVTADLECLLHSFDDGLGDFAPFFEGRELQEIKRMNDEDLIKMGIKSAVKRKKLIEGFNSLVDAIYEKNRTYYNVNYVEETNLELLEDFPAWLSGLGLKSLAPYFEGKSWQEIIRLRERDLDEIGISNVNHKRRLIRHFQKVQENLPEQESNFSLDNSEENNDKTEDKGIENFKVDPKIREDLPCWLNSLGDGFGDYAPYLEGKEWYEIIDLGKPDLNELGIKDAKIKNKLTMGFSFYKRALKNNEAEEAVSRIHIYQKENYITKTNFELLEDFPAWLDGLGMKVLASRFEGRAWQDIIKMDCSDLEKLGVPTKGLRMKLVKHFMRVEHNMNEDSSPEEDKTERMKDSENFVVDYEVMEDLTCWLHSICDEVGKFGPFFNGKKWQEVIDMNHKDLLELGIRHRRMRRMLLEGFEIYKKAMATENQCEHEMTDTDPIPDSEKGKEVSATL</sequence>
<dbReference type="PROSITE" id="PS50105">
    <property type="entry name" value="SAM_DOMAIN"/>
    <property type="match status" value="1"/>
</dbReference>
<reference evidence="6" key="1">
    <citation type="submission" date="2021-06" db="EMBL/GenBank/DDBJ databases">
        <authorList>
            <person name="Kallberg Y."/>
            <person name="Tangrot J."/>
            <person name="Rosling A."/>
        </authorList>
    </citation>
    <scope>NUCLEOTIDE SEQUENCE</scope>
    <source>
        <strain evidence="6">CL551</strain>
    </source>
</reference>
<dbReference type="GO" id="GO:0003729">
    <property type="term" value="F:mRNA binding"/>
    <property type="evidence" value="ECO:0007669"/>
    <property type="project" value="TreeGrafter"/>
</dbReference>
<dbReference type="Proteomes" id="UP000789342">
    <property type="component" value="Unassembled WGS sequence"/>
</dbReference>
<feature type="compositionally biased region" description="Polar residues" evidence="4">
    <location>
        <begin position="323"/>
        <end position="332"/>
    </location>
</feature>
<evidence type="ECO:0000256" key="4">
    <source>
        <dbReference type="SAM" id="MobiDB-lite"/>
    </source>
</evidence>
<keyword evidence="7" id="KW-1185">Reference proteome</keyword>
<feature type="compositionally biased region" description="Basic and acidic residues" evidence="4">
    <location>
        <begin position="614"/>
        <end position="625"/>
    </location>
</feature>
<dbReference type="InterPro" id="IPR001660">
    <property type="entry name" value="SAM"/>
</dbReference>
<feature type="region of interest" description="Disordered" evidence="4">
    <location>
        <begin position="602"/>
        <end position="625"/>
    </location>
</feature>